<keyword evidence="2" id="KW-0812">Transmembrane</keyword>
<keyword evidence="2" id="KW-0472">Membrane</keyword>
<keyword evidence="2" id="KW-1133">Transmembrane helix</keyword>
<dbReference type="Proteomes" id="UP000193335">
    <property type="component" value="Unassembled WGS sequence"/>
</dbReference>
<evidence type="ECO:0000256" key="2">
    <source>
        <dbReference type="SAM" id="Phobius"/>
    </source>
</evidence>
<accession>A0A1Y2JV95</accession>
<dbReference type="AlphaFoldDB" id="A0A1Y2JV95"/>
<feature type="transmembrane region" description="Helical" evidence="2">
    <location>
        <begin position="39"/>
        <end position="58"/>
    </location>
</feature>
<organism evidence="3 4">
    <name type="scientific">Bradyrhizobium japonicum</name>
    <dbReference type="NCBI Taxonomy" id="375"/>
    <lineage>
        <taxon>Bacteria</taxon>
        <taxon>Pseudomonadati</taxon>
        <taxon>Pseudomonadota</taxon>
        <taxon>Alphaproteobacteria</taxon>
        <taxon>Hyphomicrobiales</taxon>
        <taxon>Nitrobacteraceae</taxon>
        <taxon>Bradyrhizobium</taxon>
    </lineage>
</organism>
<sequence length="87" mass="9535">MTVRALVLSAAARQQLPRPRVLSRIVSARTLNRDPAAATFLAILMGGTLGMLNAFGAVERTRRRRSTQIEEINRSERDSEQAGSPCV</sequence>
<feature type="compositionally biased region" description="Basic and acidic residues" evidence="1">
    <location>
        <begin position="67"/>
        <end position="80"/>
    </location>
</feature>
<feature type="region of interest" description="Disordered" evidence="1">
    <location>
        <begin position="63"/>
        <end position="87"/>
    </location>
</feature>
<proteinExistence type="predicted"/>
<comment type="caution">
    <text evidence="3">The sequence shown here is derived from an EMBL/GenBank/DDBJ whole genome shotgun (WGS) entry which is preliminary data.</text>
</comment>
<name>A0A1Y2JV95_BRAJP</name>
<protein>
    <submittedName>
        <fullName evidence="3">Uncharacterized protein</fullName>
    </submittedName>
</protein>
<evidence type="ECO:0000256" key="1">
    <source>
        <dbReference type="SAM" id="MobiDB-lite"/>
    </source>
</evidence>
<reference evidence="3 4" key="1">
    <citation type="submission" date="2017-03" db="EMBL/GenBank/DDBJ databases">
        <title>Whole genome sequences of fourteen strains of Bradyrhizobium canariense and one strain of Bradyrhizobium japonicum isolated from Lupinus (Papilionoideae: Genisteae) species in Algeria.</title>
        <authorList>
            <person name="Crovadore J."/>
            <person name="Chekireb D."/>
            <person name="Brachmann A."/>
            <person name="Chablais R."/>
            <person name="Cochard B."/>
            <person name="Lefort F."/>
        </authorList>
    </citation>
    <scope>NUCLEOTIDE SEQUENCE [LARGE SCALE GENOMIC DNA]</scope>
    <source>
        <strain evidence="3 4">UBMA197</strain>
    </source>
</reference>
<dbReference type="EMBL" id="NAFL01000207">
    <property type="protein sequence ID" value="OSJ36018.1"/>
    <property type="molecule type" value="Genomic_DNA"/>
</dbReference>
<gene>
    <name evidence="3" type="ORF">BSZ19_06300</name>
</gene>
<evidence type="ECO:0000313" key="4">
    <source>
        <dbReference type="Proteomes" id="UP000193335"/>
    </source>
</evidence>
<evidence type="ECO:0000313" key="3">
    <source>
        <dbReference type="EMBL" id="OSJ36018.1"/>
    </source>
</evidence>